<dbReference type="GO" id="GO:0005524">
    <property type="term" value="F:ATP binding"/>
    <property type="evidence" value="ECO:0007669"/>
    <property type="project" value="InterPro"/>
</dbReference>
<sequence>MQTFLGQSGPRTLMTIKMAENSGRDVRDFSLYPGENEILFPPNLCFEVVDSFDAGNQLIMVQCRQTETVDVILDLNSAGNAVGASAAKPGSSTQPSEAGQLEKAVVKRAVDEKAADELKHWKMELDKMANARALLCTEQARVRLMAAAAADEDESLRDAVQEWRNAVQARNAARVALVRALDDALRVHDERHAEEQRRSLSMEAAALQQQQGARKLTLAEQLRLECLHSQVLPVLDEWVKQIGRVREEREDLDRHAERPSTDKLHALHEAWLTAHEAFDLFQAREKDERRRGSASDAAIQVTRQARRDVQSAERALHRERTMLAQVAAAHFPELFAMEPLLQVGKAEGLDDDEIRAVLVLRELSHYEDRVSISAKEGRHEVWKASYDGKACVLREYKLDNPSEWKLLAKEVRLLSQLSHCPFIAPVEAVFVQHSPERLYLAYIQLPYFSGGNMRSWLSREPAPELLQRKVLLGQLCEALRHVHNHGLAHGDVKLENVLVSLEGERATAHLANFESARRQQNSLSMSTDGRCFHPSYFLPPFTELYAAPEILKASKEGRERDAKPSAMGDMFSYGVCCLFACCFPPNVEAQQQDIRRFREDGRTLSPWSRDKAKHADAHLPDLLESLLAAGGGQGEQQQMAAIELEVARVHREAAWREAEQRRRQAEQEEAEEALEVALKQSEREVATKRNEIQERTKVCKLEAAAKAKAQAAAQLTSDANAARAYADREATQAQAQARRKELEALEKRVAVECARRRAEAERAEAMATKVRDELRDERKKAHAMPDYWEERIANRSPSTALDVTAAHVLRWSGCCRPTK</sequence>
<protein>
    <submittedName>
        <fullName evidence="3">Protein kinase</fullName>
    </submittedName>
</protein>
<keyword evidence="4" id="KW-1185">Reference proteome</keyword>
<dbReference type="Pfam" id="PF00069">
    <property type="entry name" value="Pkinase"/>
    <property type="match status" value="1"/>
</dbReference>
<accession>A0A0M0JRW7</accession>
<evidence type="ECO:0000259" key="2">
    <source>
        <dbReference type="PROSITE" id="PS50011"/>
    </source>
</evidence>
<dbReference type="GO" id="GO:0005634">
    <property type="term" value="C:nucleus"/>
    <property type="evidence" value="ECO:0007669"/>
    <property type="project" value="TreeGrafter"/>
</dbReference>
<reference evidence="4" key="1">
    <citation type="journal article" date="2015" name="PLoS Genet.">
        <title>Genome Sequence and Transcriptome Analyses of Chrysochromulina tobin: Metabolic Tools for Enhanced Algal Fitness in the Prominent Order Prymnesiales (Haptophyceae).</title>
        <authorList>
            <person name="Hovde B.T."/>
            <person name="Deodato C.R."/>
            <person name="Hunsperger H.M."/>
            <person name="Ryken S.A."/>
            <person name="Yost W."/>
            <person name="Jha R.K."/>
            <person name="Patterson J."/>
            <person name="Monnat R.J. Jr."/>
            <person name="Barlow S.B."/>
            <person name="Starkenburg S.R."/>
            <person name="Cattolico R.A."/>
        </authorList>
    </citation>
    <scope>NUCLEOTIDE SEQUENCE</scope>
    <source>
        <strain evidence="4">CCMP291</strain>
    </source>
</reference>
<dbReference type="GO" id="GO:0044773">
    <property type="term" value="P:mitotic DNA damage checkpoint signaling"/>
    <property type="evidence" value="ECO:0007669"/>
    <property type="project" value="TreeGrafter"/>
</dbReference>
<keyword evidence="1" id="KW-0175">Coiled coil</keyword>
<dbReference type="Gene3D" id="3.90.176.10">
    <property type="entry name" value="Toxin ADP-ribosyltransferase, Chain A, domain 1"/>
    <property type="match status" value="1"/>
</dbReference>
<proteinExistence type="predicted"/>
<dbReference type="InterPro" id="IPR011009">
    <property type="entry name" value="Kinase-like_dom_sf"/>
</dbReference>
<dbReference type="Proteomes" id="UP000037460">
    <property type="component" value="Unassembled WGS sequence"/>
</dbReference>
<keyword evidence="3" id="KW-0808">Transferase</keyword>
<feature type="coiled-coil region" evidence="1">
    <location>
        <begin position="655"/>
        <end position="698"/>
    </location>
</feature>
<dbReference type="OrthoDB" id="2523927at2759"/>
<name>A0A0M0JRW7_9EUKA</name>
<evidence type="ECO:0000256" key="1">
    <source>
        <dbReference type="SAM" id="Coils"/>
    </source>
</evidence>
<feature type="domain" description="Protein kinase" evidence="2">
    <location>
        <begin position="367"/>
        <end position="674"/>
    </location>
</feature>
<keyword evidence="3" id="KW-0418">Kinase</keyword>
<dbReference type="CDD" id="cd00180">
    <property type="entry name" value="PKc"/>
    <property type="match status" value="1"/>
</dbReference>
<dbReference type="SUPFAM" id="SSF56399">
    <property type="entry name" value="ADP-ribosylation"/>
    <property type="match status" value="1"/>
</dbReference>
<dbReference type="PANTHER" id="PTHR44167">
    <property type="entry name" value="OVARIAN-SPECIFIC SERINE/THREONINE-PROTEIN KINASE LOK-RELATED"/>
    <property type="match status" value="1"/>
</dbReference>
<feature type="coiled-coil region" evidence="1">
    <location>
        <begin position="728"/>
        <end position="780"/>
    </location>
</feature>
<dbReference type="InterPro" id="IPR008271">
    <property type="entry name" value="Ser/Thr_kinase_AS"/>
</dbReference>
<dbReference type="PROSITE" id="PS50011">
    <property type="entry name" value="PROTEIN_KINASE_DOM"/>
    <property type="match status" value="1"/>
</dbReference>
<evidence type="ECO:0000313" key="3">
    <source>
        <dbReference type="EMBL" id="KOO29356.1"/>
    </source>
</evidence>
<dbReference type="AlphaFoldDB" id="A0A0M0JRW7"/>
<dbReference type="PANTHER" id="PTHR44167:SF24">
    <property type="entry name" value="SERINE_THREONINE-PROTEIN KINASE CHK2"/>
    <property type="match status" value="1"/>
</dbReference>
<dbReference type="PROSITE" id="PS00108">
    <property type="entry name" value="PROTEIN_KINASE_ST"/>
    <property type="match status" value="1"/>
</dbReference>
<dbReference type="SMART" id="SM00220">
    <property type="entry name" value="S_TKc"/>
    <property type="match status" value="1"/>
</dbReference>
<comment type="caution">
    <text evidence="3">The sequence shown here is derived from an EMBL/GenBank/DDBJ whole genome shotgun (WGS) entry which is preliminary data.</text>
</comment>
<gene>
    <name evidence="3" type="ORF">Ctob_001988</name>
</gene>
<evidence type="ECO:0000313" key="4">
    <source>
        <dbReference type="Proteomes" id="UP000037460"/>
    </source>
</evidence>
<dbReference type="PROSITE" id="PS51996">
    <property type="entry name" value="TR_MART"/>
    <property type="match status" value="1"/>
</dbReference>
<dbReference type="GO" id="GO:0004674">
    <property type="term" value="F:protein serine/threonine kinase activity"/>
    <property type="evidence" value="ECO:0007669"/>
    <property type="project" value="TreeGrafter"/>
</dbReference>
<dbReference type="InterPro" id="IPR000719">
    <property type="entry name" value="Prot_kinase_dom"/>
</dbReference>
<dbReference type="EMBL" id="JWZX01002429">
    <property type="protein sequence ID" value="KOO29356.1"/>
    <property type="molecule type" value="Genomic_DNA"/>
</dbReference>
<dbReference type="Gene3D" id="1.10.510.10">
    <property type="entry name" value="Transferase(Phosphotransferase) domain 1"/>
    <property type="match status" value="1"/>
</dbReference>
<organism evidence="3 4">
    <name type="scientific">Chrysochromulina tobinii</name>
    <dbReference type="NCBI Taxonomy" id="1460289"/>
    <lineage>
        <taxon>Eukaryota</taxon>
        <taxon>Haptista</taxon>
        <taxon>Haptophyta</taxon>
        <taxon>Prymnesiophyceae</taxon>
        <taxon>Prymnesiales</taxon>
        <taxon>Chrysochromulinaceae</taxon>
        <taxon>Chrysochromulina</taxon>
    </lineage>
</organism>
<dbReference type="SUPFAM" id="SSF56112">
    <property type="entry name" value="Protein kinase-like (PK-like)"/>
    <property type="match status" value="1"/>
</dbReference>